<sequence>MHYIFLLVIVLLFIQETSTSELQDYILSIYNDLQVIQNCAEDDLNILEFLERRLEDHAKLIAAIVGIMHESNTQLMPYLQEDFMDVLVGVQKLLETLHECLVQYHTLPQRYYPIIERTGGRPRHRLRIGLPRDRYSDISDDNLDRMIHNILSLTPESGETYVQGSLRDGVLERLQIIDPDGRAVKQRRAIHQRTYNITVPNQLWYMDSNHNLISWWFVIHGCIDGASRCIIYLKCLANNLAQNYTWLFSRGSDKGVENIYVAHFVINMKGVDRRSFKTGLSVHNQCIERLWTETNRVLCTYYRRLFMFMEDLGFLSSLDEVDLFVLHFVFLPQIQRSLDEFYNQWNNHGLSALLHLDNTGHDAINMEPLGVDHNGPIGEIESENNVQVPFINVLLTPDALNHLQTLCDPLSDDGNHGINHFLIVKSVVTQLLASL</sequence>
<evidence type="ECO:0000256" key="1">
    <source>
        <dbReference type="SAM" id="SignalP"/>
    </source>
</evidence>
<dbReference type="Proteomes" id="UP001634394">
    <property type="component" value="Unassembled WGS sequence"/>
</dbReference>
<dbReference type="AlphaFoldDB" id="A0ABD3VSM4"/>
<feature type="chain" id="PRO_5044857827" description="Integrase core domain-containing protein" evidence="1">
    <location>
        <begin position="20"/>
        <end position="435"/>
    </location>
</feature>
<dbReference type="PANTHER" id="PTHR46791:SF4">
    <property type="match status" value="1"/>
</dbReference>
<dbReference type="EMBL" id="JBJQND010000010">
    <property type="protein sequence ID" value="KAL3864604.1"/>
    <property type="molecule type" value="Genomic_DNA"/>
</dbReference>
<name>A0ABD3VSM4_SINWO</name>
<evidence type="ECO:0000313" key="3">
    <source>
        <dbReference type="EMBL" id="KAL3864604.1"/>
    </source>
</evidence>
<feature type="domain" description="Integrase core" evidence="2">
    <location>
        <begin position="195"/>
        <end position="351"/>
    </location>
</feature>
<keyword evidence="1" id="KW-0732">Signal</keyword>
<organism evidence="3 4">
    <name type="scientific">Sinanodonta woodiana</name>
    <name type="common">Chinese pond mussel</name>
    <name type="synonym">Anodonta woodiana</name>
    <dbReference type="NCBI Taxonomy" id="1069815"/>
    <lineage>
        <taxon>Eukaryota</taxon>
        <taxon>Metazoa</taxon>
        <taxon>Spiralia</taxon>
        <taxon>Lophotrochozoa</taxon>
        <taxon>Mollusca</taxon>
        <taxon>Bivalvia</taxon>
        <taxon>Autobranchia</taxon>
        <taxon>Heteroconchia</taxon>
        <taxon>Palaeoheterodonta</taxon>
        <taxon>Unionida</taxon>
        <taxon>Unionoidea</taxon>
        <taxon>Unionidae</taxon>
        <taxon>Unioninae</taxon>
        <taxon>Sinanodonta</taxon>
    </lineage>
</organism>
<proteinExistence type="predicted"/>
<protein>
    <recommendedName>
        <fullName evidence="2">Integrase core domain-containing protein</fullName>
    </recommendedName>
</protein>
<reference evidence="3 4" key="1">
    <citation type="submission" date="2024-11" db="EMBL/GenBank/DDBJ databases">
        <title>Chromosome-level genome assembly of the freshwater bivalve Anodonta woodiana.</title>
        <authorList>
            <person name="Chen X."/>
        </authorList>
    </citation>
    <scope>NUCLEOTIDE SEQUENCE [LARGE SCALE GENOMIC DNA]</scope>
    <source>
        <strain evidence="3">MN2024</strain>
        <tissue evidence="3">Gills</tissue>
    </source>
</reference>
<accession>A0ABD3VSM4</accession>
<evidence type="ECO:0000313" key="4">
    <source>
        <dbReference type="Proteomes" id="UP001634394"/>
    </source>
</evidence>
<dbReference type="Pfam" id="PF24764">
    <property type="entry name" value="rva_4"/>
    <property type="match status" value="1"/>
</dbReference>
<evidence type="ECO:0000259" key="2">
    <source>
        <dbReference type="Pfam" id="PF24764"/>
    </source>
</evidence>
<dbReference type="PANTHER" id="PTHR46791">
    <property type="entry name" value="EXPRESSED PROTEIN"/>
    <property type="match status" value="1"/>
</dbReference>
<keyword evidence="4" id="KW-1185">Reference proteome</keyword>
<comment type="caution">
    <text evidence="3">The sequence shown here is derived from an EMBL/GenBank/DDBJ whole genome shotgun (WGS) entry which is preliminary data.</text>
</comment>
<feature type="signal peptide" evidence="1">
    <location>
        <begin position="1"/>
        <end position="19"/>
    </location>
</feature>
<dbReference type="InterPro" id="IPR058913">
    <property type="entry name" value="Integrase_dom_put"/>
</dbReference>
<gene>
    <name evidence="3" type="ORF">ACJMK2_006269</name>
</gene>